<dbReference type="HOGENOM" id="CLU_026231_5_2_5"/>
<dbReference type="PANTHER" id="PTHR43575">
    <property type="entry name" value="PROTEIN ABCI7, CHLOROPLASTIC"/>
    <property type="match status" value="1"/>
</dbReference>
<feature type="domain" description="SUF system FeS cluster assembly SufBD core" evidence="2">
    <location>
        <begin position="178"/>
        <end position="406"/>
    </location>
</feature>
<dbReference type="eggNOG" id="COG0719">
    <property type="taxonomic scope" value="Bacteria"/>
</dbReference>
<keyword evidence="5" id="KW-1185">Reference proteome</keyword>
<dbReference type="EMBL" id="CP000774">
    <property type="protein sequence ID" value="ABS64865.1"/>
    <property type="molecule type" value="Genomic_DNA"/>
</dbReference>
<gene>
    <name evidence="4" type="ordered locus">Plav_3260</name>
</gene>
<dbReference type="NCBIfam" id="TIGR01981">
    <property type="entry name" value="sufD"/>
    <property type="match status" value="1"/>
</dbReference>
<dbReference type="AlphaFoldDB" id="A7HY82"/>
<evidence type="ECO:0000313" key="4">
    <source>
        <dbReference type="EMBL" id="ABS64865.1"/>
    </source>
</evidence>
<reference evidence="4 5" key="1">
    <citation type="journal article" date="2011" name="Stand. Genomic Sci.">
        <title>Complete genome sequence of Parvibaculum lavamentivorans type strain (DS-1(T)).</title>
        <authorList>
            <person name="Schleheck D."/>
            <person name="Weiss M."/>
            <person name="Pitluck S."/>
            <person name="Bruce D."/>
            <person name="Land M.L."/>
            <person name="Han S."/>
            <person name="Saunders E."/>
            <person name="Tapia R."/>
            <person name="Detter C."/>
            <person name="Brettin T."/>
            <person name="Han J."/>
            <person name="Woyke T."/>
            <person name="Goodwin L."/>
            <person name="Pennacchio L."/>
            <person name="Nolan M."/>
            <person name="Cook A.M."/>
            <person name="Kjelleberg S."/>
            <person name="Thomas T."/>
        </authorList>
    </citation>
    <scope>NUCLEOTIDE SEQUENCE [LARGE SCALE GENOMIC DNA]</scope>
    <source>
        <strain evidence="5">DS-1 / DSM 13023 / NCIMB 13966</strain>
    </source>
</reference>
<protein>
    <submittedName>
        <fullName evidence="4">FeS assembly protein SufD</fullName>
    </submittedName>
</protein>
<name>A7HY82_PARL1</name>
<dbReference type="Pfam" id="PF19295">
    <property type="entry name" value="SufBD_N"/>
    <property type="match status" value="1"/>
</dbReference>
<feature type="domain" description="SUF system FeS cluster assembly SufBD N-terminal" evidence="3">
    <location>
        <begin position="5"/>
        <end position="173"/>
    </location>
</feature>
<dbReference type="STRING" id="402881.Plav_3260"/>
<evidence type="ECO:0000259" key="2">
    <source>
        <dbReference type="Pfam" id="PF01458"/>
    </source>
</evidence>
<dbReference type="RefSeq" id="WP_012112193.1">
    <property type="nucleotide sequence ID" value="NC_009719.1"/>
</dbReference>
<dbReference type="GO" id="GO:0016226">
    <property type="term" value="P:iron-sulfur cluster assembly"/>
    <property type="evidence" value="ECO:0007669"/>
    <property type="project" value="InterPro"/>
</dbReference>
<proteinExistence type="inferred from homology"/>
<dbReference type="OrthoDB" id="9768262at2"/>
<evidence type="ECO:0000259" key="3">
    <source>
        <dbReference type="Pfam" id="PF19295"/>
    </source>
</evidence>
<dbReference type="KEGG" id="pla:Plav_3260"/>
<sequence length="437" mass="47459">MTETATQNFVETYNRTHEVLPGAGGWLSRRRETALKAFMEAGLPHRRLEEWKYTDLRQVLDKAAFASAPAHEGAVILPEGGAAAAFAAIDRYTVVFVNGSYRADLSNTARLPKGVELRPLADAVPEQWAKDLVERRLDDARQAEGVVDLNTALMSDGTCLRIRSGVKLDKPLHLLFVTADAGASHARNLILLEKEAEATIFETHIGSAAGFSDIVTDIALAECARLDHLKLQDEAPGAVHLATMRTSLEANAYFASFTLTLGCGVSRGQNFVRFAGEGAKAHVNGAYALKDKQHSDQFCVIDHAVPGCTSHTLFKGVLDGSSEGVFQGKVIVRPHAQKTDGRQMTQALLLSRDAAMNAKPELEIYADDVQCAHGSTVGELSRDAIFYLRSRGIPELQARQLLISAFLDESLDLVPHEAARDALKSLTAEWFAAEAQV</sequence>
<dbReference type="InterPro" id="IPR055346">
    <property type="entry name" value="Fe-S_cluster_assembly_SufBD"/>
</dbReference>
<comment type="similarity">
    <text evidence="1">Belongs to the iron-sulfur cluster assembly SufBD family.</text>
</comment>
<accession>A7HY82</accession>
<dbReference type="Proteomes" id="UP000006377">
    <property type="component" value="Chromosome"/>
</dbReference>
<dbReference type="InterPro" id="IPR045595">
    <property type="entry name" value="SufBD_N"/>
</dbReference>
<evidence type="ECO:0000313" key="5">
    <source>
        <dbReference type="Proteomes" id="UP000006377"/>
    </source>
</evidence>
<dbReference type="PANTHER" id="PTHR43575:SF1">
    <property type="entry name" value="PROTEIN ABCI7, CHLOROPLASTIC"/>
    <property type="match status" value="1"/>
</dbReference>
<dbReference type="InterPro" id="IPR011542">
    <property type="entry name" value="SUF_FeS_clus_asmbl_SufD"/>
</dbReference>
<evidence type="ECO:0000256" key="1">
    <source>
        <dbReference type="ARBA" id="ARBA00043967"/>
    </source>
</evidence>
<organism evidence="4 5">
    <name type="scientific">Parvibaculum lavamentivorans (strain DS-1 / DSM 13023 / NCIMB 13966)</name>
    <dbReference type="NCBI Taxonomy" id="402881"/>
    <lineage>
        <taxon>Bacteria</taxon>
        <taxon>Pseudomonadati</taxon>
        <taxon>Pseudomonadota</taxon>
        <taxon>Alphaproteobacteria</taxon>
        <taxon>Hyphomicrobiales</taxon>
        <taxon>Parvibaculaceae</taxon>
        <taxon>Parvibaculum</taxon>
    </lineage>
</organism>
<dbReference type="SUPFAM" id="SSF101960">
    <property type="entry name" value="Stabilizer of iron transporter SufD"/>
    <property type="match status" value="1"/>
</dbReference>
<dbReference type="Pfam" id="PF01458">
    <property type="entry name" value="SUFBD_core"/>
    <property type="match status" value="1"/>
</dbReference>
<dbReference type="InterPro" id="IPR037284">
    <property type="entry name" value="SUF_FeS_clus_asmbl_SufBD_sf"/>
</dbReference>
<dbReference type="InterPro" id="IPR000825">
    <property type="entry name" value="SUF_FeS_clus_asmbl_SufBD_core"/>
</dbReference>